<dbReference type="PROSITE" id="PS50011">
    <property type="entry name" value="PROTEIN_KINASE_DOM"/>
    <property type="match status" value="1"/>
</dbReference>
<dbReference type="PROSITE" id="PS00108">
    <property type="entry name" value="PROTEIN_KINASE_ST"/>
    <property type="match status" value="1"/>
</dbReference>
<dbReference type="GO" id="GO:0004674">
    <property type="term" value="F:protein serine/threonine kinase activity"/>
    <property type="evidence" value="ECO:0007669"/>
    <property type="project" value="UniProtKB-KW"/>
</dbReference>
<dbReference type="EMBL" id="CP002353">
    <property type="protein sequence ID" value="ADV61622.1"/>
    <property type="molecule type" value="Genomic_DNA"/>
</dbReference>
<evidence type="ECO:0000259" key="8">
    <source>
        <dbReference type="PROSITE" id="PS50011"/>
    </source>
</evidence>
<evidence type="ECO:0000256" key="4">
    <source>
        <dbReference type="ARBA" id="ARBA00022777"/>
    </source>
</evidence>
<evidence type="ECO:0000256" key="6">
    <source>
        <dbReference type="PROSITE-ProRule" id="PRU10141"/>
    </source>
</evidence>
<dbReference type="InterPro" id="IPR000719">
    <property type="entry name" value="Prot_kinase_dom"/>
</dbReference>
<dbReference type="PANTHER" id="PTHR43289">
    <property type="entry name" value="MITOGEN-ACTIVATED PROTEIN KINASE KINASE KINASE 20-RELATED"/>
    <property type="match status" value="1"/>
</dbReference>
<dbReference type="SUPFAM" id="SSF55961">
    <property type="entry name" value="Bet v1-like"/>
    <property type="match status" value="1"/>
</dbReference>
<feature type="region of interest" description="Disordered" evidence="7">
    <location>
        <begin position="1"/>
        <end position="25"/>
    </location>
</feature>
<keyword evidence="3 6" id="KW-0547">Nucleotide-binding</keyword>
<dbReference type="Pfam" id="PF19363">
    <property type="entry name" value="DUF5939"/>
    <property type="match status" value="1"/>
</dbReference>
<dbReference type="STRING" id="575540.Isop_1033"/>
<name>E8R435_ISOPI</name>
<feature type="compositionally biased region" description="Polar residues" evidence="7">
    <location>
        <begin position="985"/>
        <end position="998"/>
    </location>
</feature>
<dbReference type="eggNOG" id="COG0515">
    <property type="taxonomic scope" value="Bacteria"/>
</dbReference>
<dbReference type="GO" id="GO:0005524">
    <property type="term" value="F:ATP binding"/>
    <property type="evidence" value="ECO:0007669"/>
    <property type="project" value="UniProtKB-UniRule"/>
</dbReference>
<dbReference type="PROSITE" id="PS00107">
    <property type="entry name" value="PROTEIN_KINASE_ATP"/>
    <property type="match status" value="1"/>
</dbReference>
<evidence type="ECO:0000256" key="1">
    <source>
        <dbReference type="ARBA" id="ARBA00004167"/>
    </source>
</evidence>
<dbReference type="InterPro" id="IPR011009">
    <property type="entry name" value="Kinase-like_dom_sf"/>
</dbReference>
<comment type="subcellular location">
    <subcellularLocation>
        <location evidence="1">Membrane</location>
        <topology evidence="1">Single-pass membrane protein</topology>
    </subcellularLocation>
</comment>
<keyword evidence="4 9" id="KW-0418">Kinase</keyword>
<protein>
    <submittedName>
        <fullName evidence="9">Serine/threonine protein kinase</fullName>
    </submittedName>
</protein>
<dbReference type="SUPFAM" id="SSF56112">
    <property type="entry name" value="Protein kinase-like (PK-like)"/>
    <property type="match status" value="1"/>
</dbReference>
<evidence type="ECO:0000313" key="9">
    <source>
        <dbReference type="EMBL" id="ADV61622.1"/>
    </source>
</evidence>
<keyword evidence="5 6" id="KW-0067">ATP-binding</keyword>
<accession>E8R435</accession>
<dbReference type="OrthoDB" id="6111975at2"/>
<dbReference type="Proteomes" id="UP000008631">
    <property type="component" value="Chromosome"/>
</dbReference>
<dbReference type="InterPro" id="IPR045983">
    <property type="entry name" value="GUC-dom-containing_N"/>
</dbReference>
<feature type="binding site" evidence="6">
    <location>
        <position position="378"/>
    </location>
    <ligand>
        <name>ATP</name>
        <dbReference type="ChEBI" id="CHEBI:30616"/>
    </ligand>
</feature>
<dbReference type="Pfam" id="PF00069">
    <property type="entry name" value="Pkinase"/>
    <property type="match status" value="1"/>
</dbReference>
<proteinExistence type="predicted"/>
<evidence type="ECO:0000256" key="5">
    <source>
        <dbReference type="ARBA" id="ARBA00022840"/>
    </source>
</evidence>
<sequence>MDSSDVNRSGEPPHKLQDMVPEDDPTRLERKLETVTVVTERAGQNLPHVIRWDRFRLEKVEGLALDGWAIRHHAVDEVNNQPCKVYDLSELKRLGGSSTSSWVARLTLAARLDHPRIRKVLAWEWNRTPPYVALAQIDEAKTDSLTPPPSQAFLPAFPFEIRLAHARGICQALADGHALGLTVGSNALRRLSLRTGRLDFTRLDEFGVTRSRCSLNLDDLSRRSCPPEETLNWLQPMFDTAVIDRADAIAEDLLALGECLSVWLHDDKAVCVMAARLVQSDPHLRPAVATVVELLEQRLDEYWRELAGRSGRGVLHASTRRPCTHSDSIARRDPSRVRGFDVGDTLGRYELLERLGKGGMGVVFKARDLGDGSIVALKLIRLDLAYGGASGRESWGAIRARFRREARLLAECNNPHVARLLEFNEDQGCAYLALEFVDGENLGDLIEREGRLPEALALEIALGITRGLEPAHQRGIIHRDLKPDNVLLTHAQPRQVKVIDFGLARREWDGESNQLTLSGMIVGTPRYMSPEQCDAGPLTVRSDVYSIGVTLYQMLTGRPPFESASLAGLITLHRQADPPPLEERAPETSEATRRLVAALLAKRPEDRPADAGTVAHLIERILRGQEVVVLHPRMPQTDPRNVVSVRFTWTLKSNPRALWPLVSNTERLNRAIGLPAVEFGPVGRRADGNPAGVGQRPAQARKFGLNLRWTETPFEWVEGRRMGVLREFVSGPFVWLTSLVELTPVGLGTELSHTISYLPRTRLGRWLGRFEVNVNTRRNLDRVYRRIDAALQGELANQDSRDPFEPVQPMTTKQRAELDRRLDRLVALGINPRVVERLGELIAWGSAQDLARIRPLEWAARAQLPPEAVLIACLHGIRQGIFQMRWDVICPVCRVASESRQSLRDLHDRETCPACRSELAIDFSSSVEMIVKAHPDLRTTDSATYCLGGPAHSPHVVAQILLEPRESFVLDLDLEPGRYRLRFRSGSTQRGDSDSQVQPRPDARDPAGSAQPATCLDPQEFLPIGLDWTYEFWVWSDHAPTTSWSFRTARGPQPNWPEALRTGGQVLAIHHDSPHEALIRVERVARREDALTAARLASHPVFRRLFPTEALEPGRLIPVESICLLAARFHESTADGDREREQEKYHEFQQFLEWLQAQVEEEQGVLLKTFNDGALAVFDSAASAVRTALKIHGSGRNTRTHGQTLTSGWTNRLGIQVALHQGPAWAATLDGRLDYFGATLKMVDRICDLAAPGEIWFTSALFRDPDVTNVLRWRRMEAQIVMSPSEDVGMSVHRIRPSEHPEDPSEMDF</sequence>
<dbReference type="HOGENOM" id="CLU_263310_0_0_0"/>
<dbReference type="RefSeq" id="WP_013563911.1">
    <property type="nucleotide sequence ID" value="NC_014962.1"/>
</dbReference>
<evidence type="ECO:0000256" key="2">
    <source>
        <dbReference type="ARBA" id="ARBA00022679"/>
    </source>
</evidence>
<dbReference type="InterPro" id="IPR008271">
    <property type="entry name" value="Ser/Thr_kinase_AS"/>
</dbReference>
<gene>
    <name evidence="9" type="ordered locus">Isop_1033</name>
</gene>
<dbReference type="Gene3D" id="3.30.70.1230">
    <property type="entry name" value="Nucleotide cyclase"/>
    <property type="match status" value="1"/>
</dbReference>
<dbReference type="PANTHER" id="PTHR43289:SF34">
    <property type="entry name" value="SERINE_THREONINE-PROTEIN KINASE YBDM-RELATED"/>
    <property type="match status" value="1"/>
</dbReference>
<evidence type="ECO:0000256" key="3">
    <source>
        <dbReference type="ARBA" id="ARBA00022741"/>
    </source>
</evidence>
<dbReference type="Gene3D" id="1.10.510.10">
    <property type="entry name" value="Transferase(Phosphotransferase) domain 1"/>
    <property type="match status" value="1"/>
</dbReference>
<reference evidence="9 10" key="2">
    <citation type="journal article" date="2011" name="Stand. Genomic Sci.">
        <title>Complete genome sequence of Isosphaera pallida type strain (IS1B).</title>
        <authorList>
            <consortium name="US DOE Joint Genome Institute (JGI-PGF)"/>
            <person name="Goker M."/>
            <person name="Cleland D."/>
            <person name="Saunders E."/>
            <person name="Lapidus A."/>
            <person name="Nolan M."/>
            <person name="Lucas S."/>
            <person name="Hammon N."/>
            <person name="Deshpande S."/>
            <person name="Cheng J.F."/>
            <person name="Tapia R."/>
            <person name="Han C."/>
            <person name="Goodwin L."/>
            <person name="Pitluck S."/>
            <person name="Liolios K."/>
            <person name="Pagani I."/>
            <person name="Ivanova N."/>
            <person name="Mavromatis K."/>
            <person name="Pati A."/>
            <person name="Chen A."/>
            <person name="Palaniappan K."/>
            <person name="Land M."/>
            <person name="Hauser L."/>
            <person name="Chang Y.J."/>
            <person name="Jeffries C.D."/>
            <person name="Detter J.C."/>
            <person name="Beck B."/>
            <person name="Woyke T."/>
            <person name="Bristow J."/>
            <person name="Eisen J.A."/>
            <person name="Markowitz V."/>
            <person name="Hugenholtz P."/>
            <person name="Kyrpides N.C."/>
            <person name="Klenk H.P."/>
        </authorList>
    </citation>
    <scope>NUCLEOTIDE SEQUENCE [LARGE SCALE GENOMIC DNA]</scope>
    <source>
        <strain evidence="10">ATCC 43644 / DSM 9630 / IS1B</strain>
    </source>
</reference>
<dbReference type="GO" id="GO:0016020">
    <property type="term" value="C:membrane"/>
    <property type="evidence" value="ECO:0007669"/>
    <property type="project" value="UniProtKB-SubCell"/>
</dbReference>
<keyword evidence="9" id="KW-0723">Serine/threonine-protein kinase</keyword>
<reference key="1">
    <citation type="submission" date="2010-11" db="EMBL/GenBank/DDBJ databases">
        <title>The complete sequence of chromosome of Isophaera pallida ATCC 43644.</title>
        <authorList>
            <consortium name="US DOE Joint Genome Institute (JGI-PGF)"/>
            <person name="Lucas S."/>
            <person name="Copeland A."/>
            <person name="Lapidus A."/>
            <person name="Bruce D."/>
            <person name="Goodwin L."/>
            <person name="Pitluck S."/>
            <person name="Kyrpides N."/>
            <person name="Mavromatis K."/>
            <person name="Pagani I."/>
            <person name="Ivanova N."/>
            <person name="Saunders E."/>
            <person name="Brettin T."/>
            <person name="Detter J.C."/>
            <person name="Han C."/>
            <person name="Tapia R."/>
            <person name="Land M."/>
            <person name="Hauser L."/>
            <person name="Markowitz V."/>
            <person name="Cheng J.-F."/>
            <person name="Hugenholtz P."/>
            <person name="Woyke T."/>
            <person name="Wu D."/>
            <person name="Eisen J.A."/>
        </authorList>
    </citation>
    <scope>NUCLEOTIDE SEQUENCE</scope>
    <source>
        <strain>ATCC 43644</strain>
    </source>
</reference>
<dbReference type="KEGG" id="ipa:Isop_1033"/>
<dbReference type="CDD" id="cd14014">
    <property type="entry name" value="STKc_PknB_like"/>
    <property type="match status" value="1"/>
</dbReference>
<dbReference type="InterPro" id="IPR023393">
    <property type="entry name" value="START-like_dom_sf"/>
</dbReference>
<evidence type="ECO:0000256" key="7">
    <source>
        <dbReference type="SAM" id="MobiDB-lite"/>
    </source>
</evidence>
<dbReference type="SUPFAM" id="SSF55073">
    <property type="entry name" value="Nucleotide cyclase"/>
    <property type="match status" value="1"/>
</dbReference>
<evidence type="ECO:0000313" key="10">
    <source>
        <dbReference type="Proteomes" id="UP000008631"/>
    </source>
</evidence>
<feature type="region of interest" description="Disordered" evidence="7">
    <location>
        <begin position="983"/>
        <end position="1015"/>
    </location>
</feature>
<dbReference type="SMART" id="SM00220">
    <property type="entry name" value="S_TKc"/>
    <property type="match status" value="1"/>
</dbReference>
<dbReference type="InParanoid" id="E8R435"/>
<dbReference type="Gene3D" id="3.30.530.20">
    <property type="match status" value="1"/>
</dbReference>
<organism evidence="9 10">
    <name type="scientific">Isosphaera pallida (strain ATCC 43644 / DSM 9630 / IS1B)</name>
    <dbReference type="NCBI Taxonomy" id="575540"/>
    <lineage>
        <taxon>Bacteria</taxon>
        <taxon>Pseudomonadati</taxon>
        <taxon>Planctomycetota</taxon>
        <taxon>Planctomycetia</taxon>
        <taxon>Isosphaerales</taxon>
        <taxon>Isosphaeraceae</taxon>
        <taxon>Isosphaera</taxon>
    </lineage>
</organism>
<feature type="domain" description="Protein kinase" evidence="8">
    <location>
        <begin position="349"/>
        <end position="634"/>
    </location>
</feature>
<dbReference type="InterPro" id="IPR017441">
    <property type="entry name" value="Protein_kinase_ATP_BS"/>
</dbReference>
<keyword evidence="10" id="KW-1185">Reference proteome</keyword>
<dbReference type="Gene3D" id="3.30.200.20">
    <property type="entry name" value="Phosphorylase Kinase, domain 1"/>
    <property type="match status" value="1"/>
</dbReference>
<keyword evidence="2" id="KW-0808">Transferase</keyword>
<dbReference type="eggNOG" id="COG2114">
    <property type="taxonomic scope" value="Bacteria"/>
</dbReference>
<dbReference type="InterPro" id="IPR029787">
    <property type="entry name" value="Nucleotide_cyclase"/>
</dbReference>